<protein>
    <submittedName>
        <fullName evidence="1">Uncharacterized protein</fullName>
    </submittedName>
</protein>
<reference evidence="1 2" key="1">
    <citation type="journal article" date="2013" name="Genome Announc.">
        <title>Whole-Genome Sequence of the Clinical Strain Corynebacterium argentoratense DSM 44202, Isolated from a Human Throat Specimen.</title>
        <authorList>
            <person name="Bomholt C."/>
            <person name="Glaub A."/>
            <person name="Gravermann K."/>
            <person name="Albersmeier A."/>
            <person name="Brinkrolf K."/>
            <person name="Ruckert C."/>
            <person name="Tauch A."/>
        </authorList>
    </citation>
    <scope>NUCLEOTIDE SEQUENCE [LARGE SCALE GENOMIC DNA]</scope>
    <source>
        <strain evidence="1">DSM 44202</strain>
    </source>
</reference>
<dbReference type="STRING" id="1348662.CARG_02460"/>
<evidence type="ECO:0000313" key="1">
    <source>
        <dbReference type="EMBL" id="AGU14654.1"/>
    </source>
</evidence>
<dbReference type="HOGENOM" id="CLU_2478028_0_0_11"/>
<dbReference type="AlphaFoldDB" id="U3GTN5"/>
<dbReference type="KEGG" id="caz:CARG_02460"/>
<accession>U3GTN5</accession>
<dbReference type="RefSeq" id="WP_020975796.1">
    <property type="nucleotide sequence ID" value="NC_022198.1"/>
</dbReference>
<dbReference type="Proteomes" id="UP000016943">
    <property type="component" value="Chromosome"/>
</dbReference>
<gene>
    <name evidence="1" type="ORF">CARG_02460</name>
</gene>
<keyword evidence="2" id="KW-1185">Reference proteome</keyword>
<organism evidence="1 2">
    <name type="scientific">Corynebacterium argentoratense DSM 44202</name>
    <dbReference type="NCBI Taxonomy" id="1348662"/>
    <lineage>
        <taxon>Bacteria</taxon>
        <taxon>Bacillati</taxon>
        <taxon>Actinomycetota</taxon>
        <taxon>Actinomycetes</taxon>
        <taxon>Mycobacteriales</taxon>
        <taxon>Corynebacteriaceae</taxon>
        <taxon>Corynebacterium</taxon>
    </lineage>
</organism>
<dbReference type="PATRIC" id="fig|1348662.3.peg.487"/>
<proteinExistence type="predicted"/>
<name>U3GTN5_9CORY</name>
<evidence type="ECO:0000313" key="2">
    <source>
        <dbReference type="Proteomes" id="UP000016943"/>
    </source>
</evidence>
<sequence>MEISIHVNDGTMNAIYHVRNEQEQRRVKSDLEAGRHPGITQCDVNYGAAYVNLSENVSYSVAITDTGENDVYAIGTTDENAAPYVRF</sequence>
<dbReference type="GeneID" id="78249342"/>
<dbReference type="EMBL" id="CP006365">
    <property type="protein sequence ID" value="AGU14654.1"/>
    <property type="molecule type" value="Genomic_DNA"/>
</dbReference>